<organism evidence="2 3">
    <name type="scientific">Eumeta variegata</name>
    <name type="common">Bagworm moth</name>
    <name type="synonym">Eumeta japonica</name>
    <dbReference type="NCBI Taxonomy" id="151549"/>
    <lineage>
        <taxon>Eukaryota</taxon>
        <taxon>Metazoa</taxon>
        <taxon>Ecdysozoa</taxon>
        <taxon>Arthropoda</taxon>
        <taxon>Hexapoda</taxon>
        <taxon>Insecta</taxon>
        <taxon>Pterygota</taxon>
        <taxon>Neoptera</taxon>
        <taxon>Endopterygota</taxon>
        <taxon>Lepidoptera</taxon>
        <taxon>Glossata</taxon>
        <taxon>Ditrysia</taxon>
        <taxon>Tineoidea</taxon>
        <taxon>Psychidae</taxon>
        <taxon>Oiketicinae</taxon>
        <taxon>Eumeta</taxon>
    </lineage>
</organism>
<dbReference type="Proteomes" id="UP000299102">
    <property type="component" value="Unassembled WGS sequence"/>
</dbReference>
<keyword evidence="3" id="KW-1185">Reference proteome</keyword>
<reference evidence="2 3" key="1">
    <citation type="journal article" date="2019" name="Commun. Biol.">
        <title>The bagworm genome reveals a unique fibroin gene that provides high tensile strength.</title>
        <authorList>
            <person name="Kono N."/>
            <person name="Nakamura H."/>
            <person name="Ohtoshi R."/>
            <person name="Tomita M."/>
            <person name="Numata K."/>
            <person name="Arakawa K."/>
        </authorList>
    </citation>
    <scope>NUCLEOTIDE SEQUENCE [LARGE SCALE GENOMIC DNA]</scope>
</reference>
<evidence type="ECO:0000256" key="1">
    <source>
        <dbReference type="SAM" id="MobiDB-lite"/>
    </source>
</evidence>
<name>A0A4C1Y7Y3_EUMVA</name>
<feature type="region of interest" description="Disordered" evidence="1">
    <location>
        <begin position="81"/>
        <end position="104"/>
    </location>
</feature>
<dbReference type="EMBL" id="BGZK01001091">
    <property type="protein sequence ID" value="GBP70932.1"/>
    <property type="molecule type" value="Genomic_DNA"/>
</dbReference>
<accession>A0A4C1Y7Y3</accession>
<gene>
    <name evidence="2" type="ORF">EVAR_97779_1</name>
</gene>
<sequence length="104" mass="11484">MWSWNFQVSSPSRWSSHLFYAIDRVIRLNVTARTGRGCLSLEFDGIRAAARAGRGSLLAPASLKIDNLEVTMNGLGFAGLRRPRRPDAPRRGAHSAKFKPVSGF</sequence>
<proteinExistence type="predicted"/>
<protein>
    <submittedName>
        <fullName evidence="2">Uncharacterized protein</fullName>
    </submittedName>
</protein>
<evidence type="ECO:0000313" key="3">
    <source>
        <dbReference type="Proteomes" id="UP000299102"/>
    </source>
</evidence>
<comment type="caution">
    <text evidence="2">The sequence shown here is derived from an EMBL/GenBank/DDBJ whole genome shotgun (WGS) entry which is preliminary data.</text>
</comment>
<dbReference type="AlphaFoldDB" id="A0A4C1Y7Y3"/>
<evidence type="ECO:0000313" key="2">
    <source>
        <dbReference type="EMBL" id="GBP70932.1"/>
    </source>
</evidence>